<feature type="region of interest" description="Disordered" evidence="2">
    <location>
        <begin position="2563"/>
        <end position="2587"/>
    </location>
</feature>
<dbReference type="EMBL" id="JAPFFF010000006">
    <property type="protein sequence ID" value="KAK8888073.1"/>
    <property type="molecule type" value="Genomic_DNA"/>
</dbReference>
<feature type="compositionally biased region" description="Basic and acidic residues" evidence="2">
    <location>
        <begin position="575"/>
        <end position="587"/>
    </location>
</feature>
<feature type="compositionally biased region" description="Polar residues" evidence="2">
    <location>
        <begin position="2563"/>
        <end position="2583"/>
    </location>
</feature>
<feature type="compositionally biased region" description="Low complexity" evidence="2">
    <location>
        <begin position="607"/>
        <end position="625"/>
    </location>
</feature>
<dbReference type="SMART" id="SM01026">
    <property type="entry name" value="Beach"/>
    <property type="match status" value="1"/>
</dbReference>
<evidence type="ECO:0000313" key="4">
    <source>
        <dbReference type="EMBL" id="KAK8888073.1"/>
    </source>
</evidence>
<feature type="repeat" description="WD" evidence="1">
    <location>
        <begin position="2733"/>
        <end position="2763"/>
    </location>
</feature>
<feature type="region of interest" description="Disordered" evidence="2">
    <location>
        <begin position="522"/>
        <end position="667"/>
    </location>
</feature>
<proteinExistence type="predicted"/>
<reference evidence="4 5" key="1">
    <citation type="submission" date="2024-04" db="EMBL/GenBank/DDBJ databases">
        <title>Tritrichomonas musculus Genome.</title>
        <authorList>
            <person name="Alves-Ferreira E."/>
            <person name="Grigg M."/>
            <person name="Lorenzi H."/>
            <person name="Galac M."/>
        </authorList>
    </citation>
    <scope>NUCLEOTIDE SEQUENCE [LARGE SCALE GENOMIC DNA]</scope>
    <source>
        <strain evidence="4 5">EAF2021</strain>
    </source>
</reference>
<dbReference type="InterPro" id="IPR001680">
    <property type="entry name" value="WD40_rpt"/>
</dbReference>
<accession>A0ABR2KB14</accession>
<dbReference type="InterPro" id="IPR036372">
    <property type="entry name" value="BEACH_dom_sf"/>
</dbReference>
<dbReference type="CDD" id="cd06071">
    <property type="entry name" value="Beach"/>
    <property type="match status" value="1"/>
</dbReference>
<feature type="compositionally biased region" description="Low complexity" evidence="2">
    <location>
        <begin position="2815"/>
        <end position="2862"/>
    </location>
</feature>
<protein>
    <recommendedName>
        <fullName evidence="3">BEACH domain-containing protein</fullName>
    </recommendedName>
</protein>
<dbReference type="InterPro" id="IPR050865">
    <property type="entry name" value="BEACH_Domain"/>
</dbReference>
<dbReference type="SUPFAM" id="SSF50978">
    <property type="entry name" value="WD40 repeat-like"/>
    <property type="match status" value="1"/>
</dbReference>
<dbReference type="SUPFAM" id="SSF81837">
    <property type="entry name" value="BEACH domain"/>
    <property type="match status" value="1"/>
</dbReference>
<dbReference type="Gene3D" id="1.10.1540.10">
    <property type="entry name" value="BEACH domain"/>
    <property type="match status" value="1"/>
</dbReference>
<dbReference type="InterPro" id="IPR015943">
    <property type="entry name" value="WD40/YVTN_repeat-like_dom_sf"/>
</dbReference>
<feature type="compositionally biased region" description="Polar residues" evidence="2">
    <location>
        <begin position="524"/>
        <end position="566"/>
    </location>
</feature>
<comment type="caution">
    <text evidence="4">The sequence shown here is derived from an EMBL/GenBank/DDBJ whole genome shotgun (WGS) entry which is preliminary data.</text>
</comment>
<feature type="domain" description="BEACH" evidence="3">
    <location>
        <begin position="2206"/>
        <end position="2494"/>
    </location>
</feature>
<feature type="compositionally biased region" description="Basic and acidic residues" evidence="2">
    <location>
        <begin position="594"/>
        <end position="606"/>
    </location>
</feature>
<dbReference type="Gene3D" id="2.130.10.10">
    <property type="entry name" value="YVTN repeat-like/Quinoprotein amine dehydrogenase"/>
    <property type="match status" value="1"/>
</dbReference>
<name>A0ABR2KB14_9EUKA</name>
<dbReference type="PROSITE" id="PS50197">
    <property type="entry name" value="BEACH"/>
    <property type="match status" value="1"/>
</dbReference>
<organism evidence="4 5">
    <name type="scientific">Tritrichomonas musculus</name>
    <dbReference type="NCBI Taxonomy" id="1915356"/>
    <lineage>
        <taxon>Eukaryota</taxon>
        <taxon>Metamonada</taxon>
        <taxon>Parabasalia</taxon>
        <taxon>Tritrichomonadida</taxon>
        <taxon>Tritrichomonadidae</taxon>
        <taxon>Tritrichomonas</taxon>
    </lineage>
</organism>
<keyword evidence="5" id="KW-1185">Reference proteome</keyword>
<sequence>MKSSLHPIAAIFNLCHTEKNTIASKASLSQIKGHYQFDRDEINMLSVQLFNGLQISKIIPEKRFTVKFNSENLRKILNQGRSSHYVLLLLFSSISWLIEAERSNNITNFGLVLDILDSVSPQIPTIYQVTNYFYISIFKLNADTNFQDVEQQTKRFCEKYKKNANFIDNTILLWLQIAYSFPVQTVFSQNILMFTAQFYQENQHLFTEDQINSLCFILNPKFSKLDRNALCFLIEIANILPLNSIYETTTYLIDSIQTVLEGTDVIYEIFDKTKYQQTISFEKPRETSSSIQYPSKEAYYSDDFLLPQFPFDLNFRISPTIKKMTNYISKVLISSSVPPNKFCSNLVALLQTSLKSPHFFDYVASVLSILIFVESIDVDTIFKVLIDSPLFDPQITIFTKNSEKECVHKLRMLSYRYIIFPNPSNCKLFFKMMKYPLLISEFFFYAVRMHIHCEILKNHSFIHYIYVTIIYYRQLDINNKKKLEGGDAKIKVNDSFNIDIFNEDGVDDEELLEMKLKINETKDSLNNPEPNNDSNSHQFDQKGNSSDINKESGNVENDNEKSISNQDNNESNNDENSKKDNIIDDSNKVNITDENNHQEGIDDEKINNNNNNEEAINEDNNNNENLDNEISNEENTNNENINKETTNDETNSKENEIENVDDANKDVNDQTEINSTNENESNLPPNTETVNIEEEEEDVENEKVEQSPTSSLESTKKEIIKVIHRKPLPYAKNNFIKWFLQAYKDNCPVQSPEQNAKENLDDIVYIHCVLVYILAFIIKTLQADASVSLIWNESAILPAIFSLIFDECLRPIILKILRTIWEVDISDTTINSQSHILTIFQQNYDEEFALLDLQLLEAINKELTNFPHINRQSFSLLCPVITSILVNCDISSEFLHNAMRFFSFVPNEVKRATRTAIVAAMQKTEGKEPDRRFFTDFVLLITDDTNIKESPDYLIRMPTIVSIFIEAFLESPLLNEVLQFVDSLCQRSFANSFACHQGKVDLILLKFIGTYSDMNSQEEKTKSINDILPALSLLSKISLRASSMPVVNTFISLFCQIKSNFVPPYISELTQTLRNIIVARQLQPIAYYPISLDSPIVNILRLTGNQIKQGFTFIMNIYIDPFSQDYKPRIFSLSDKKQVLKVGISKRQIYIYGFSVPEVLFSCQIPLNSWTKVAISFYPPKKIVECHIENQSPSVQPYNLNDFQNGLINCHFGGGSRASPTVLHAINIGSFAIYPYINDVNFKVLEFQNTPIISVTFENDQSLLRIRKKSSSDVDATLIGPNVIVSLSLPDVLIRFFKAQILIPLFAQVDLPIYGTLDNELLPSSFLASILNLLSSTLQLSIDAQQSFEQSSGFRIIAYLLTSNSPRNLTFDLYLHFVLLYESIHLPELKLQLFQYILTNAQIWALTSQKVCQQILDHWDQHLFTKYTDTFLSVLPFSRLINVFSHFYWRTSRKARKSTNENEETLEYGTRTIIFQIFCKVAEKQFTMNDLIALFMSCVGSPDMQFSEDLLLMIRLLAQSNHSPFKNINNKDILFFTLHFLLSCYNEKIALSTIDTILALHSSQLFQESFVDVFMHIELIMINIKEVFYTESFVAGLLKMCYSHPEVLPIPFYIASTCSDQSSGIITNIINNIHPSNEFGIGKLWFLWPLVTAIKFKDYLDFIMNFIIMSSSARDWTSIYATIEIVALALNNDPIPLQRAFLLDLGRAYISGQRVPNVVNLNNSNSQSSSSLLNGSASNNIGQTASSNLNDPSDTYNEIEEFVELCQYFIISKPIDKKSLALHVAYAISPFIEGNELDLVSFDSVNQISSAATNCPFKFFEGGEFFTSKIIEMSQKNSIQRKFLLDLNEKGQWNDEKLSKTVIQIITKFNVDKFTSLAIGLSPRQNPNSPLQSENDYNPNSPIQGEIDYHPNCEKLHEIFETSNDSINRLNLTIPSQSLLIVENRRKAITTDSNLRLKYLDNIYNEIVMYVNDEDRRVTANHDESSKLWIHLWRQLTVDRAPWRNALPMSSTHFKRNRRILAYFAPVKLKRNMDFNEHKDASFNRDIGSGDLSKKRFEEHLNELEIQYRKEAPPPLLELKNEFSEQEELNKTANATASNVVINVKEKSQNYKAKLLTLGGQKDVTFCLMRRKIQIIDNKENKVKNIDASEVTHFLFRSFLHHERSFEIILKNGKSYLIDLLQAASLDLLKIVSKLSAFEHALVQTVHFKEFVQSINIQAKWCNGYISNFEYLMQLNFFGGRTFNELALYPVFPWIFSNYSSSTIDLTIHSNFRDFSKPMGAMTEKRLNELLKHVKDFMAIRTAGFLYSSCYISPLTVILLLIRMEPFTTLHIQLQSGKFDHAARVFASIPSAYRMATTHNNDYRELIPEFFYTSSFLENRNNFDLGKVNSVDVNDVSLPKWSKSAIDFVYIHRKALESDYVSEHLNDWIDLIFGHKQKGQKAVEANNTFDPCLYENIWTKENLNDPSKRAMIEALLQHCGHIPNQLFTQPHPPKKKFVVTPLISSSLTFSTGVICSVFTNFYVKQNSLVRCLYCTREGKILLASTDLKEINWSMIGLDSYSQNSPSISPQQTNTVSSANSPFRPNSAAPYRVGMRRKTLILGKFEEGSTPVNAPAKIPSSPSIGEHDTAIRRSSMTSFSFASAGGGSSNGSGGGPGNGGAAGSGTDDDCYYVCDVDLSMTTPNKFDKFAFYPKLARFILATDTGVVQVTDFSIASGGDSFSGKAVKKEASVSLFQHIGRVNCVSVSENFIVSGGSDTIINVWENPNKPLSNCLPSSKTTVVTSLSPSIYSAIIPGSLSSSTVTTAASTGQSIDQSSSPDGITSPSSVVTSPSVNASPTVDGGSVGPDPSSMQQSSSGSPPSSNFVVKHLKSIQSFRSEITCTFINEKFGTIACGTNDGSVLLIDTASLISTVAIDIAPETPVRVHITPGWGFVVVYSTKVVDGRILNFISLFDIDGQFIRKKELSYNISAWTVYMSIDGFDYMAIANDAGCLFLCEAFYLDLEEACAPKNSSKIVALKYIVSQGILLAARENGAIDTFSENILNTKRFNRTVFGIEK</sequence>
<dbReference type="SMART" id="SM00320">
    <property type="entry name" value="WD40"/>
    <property type="match status" value="2"/>
</dbReference>
<gene>
    <name evidence="4" type="ORF">M9Y10_039133</name>
</gene>
<keyword evidence="1" id="KW-0853">WD repeat</keyword>
<dbReference type="InterPro" id="IPR036322">
    <property type="entry name" value="WD40_repeat_dom_sf"/>
</dbReference>
<feature type="compositionally biased region" description="Basic and acidic residues" evidence="2">
    <location>
        <begin position="641"/>
        <end position="667"/>
    </location>
</feature>
<dbReference type="PANTHER" id="PTHR13743:SF161">
    <property type="entry name" value="BEIGE_BEACH DOMAIN CONTAINING PROTEIN"/>
    <property type="match status" value="1"/>
</dbReference>
<evidence type="ECO:0000259" key="3">
    <source>
        <dbReference type="PROSITE" id="PS50197"/>
    </source>
</evidence>
<dbReference type="PROSITE" id="PS50082">
    <property type="entry name" value="WD_REPEATS_2"/>
    <property type="match status" value="1"/>
</dbReference>
<evidence type="ECO:0000256" key="2">
    <source>
        <dbReference type="SAM" id="MobiDB-lite"/>
    </source>
</evidence>
<dbReference type="Proteomes" id="UP001470230">
    <property type="component" value="Unassembled WGS sequence"/>
</dbReference>
<dbReference type="Pfam" id="PF02138">
    <property type="entry name" value="Beach"/>
    <property type="match status" value="1"/>
</dbReference>
<evidence type="ECO:0000313" key="5">
    <source>
        <dbReference type="Proteomes" id="UP001470230"/>
    </source>
</evidence>
<dbReference type="Pfam" id="PF15787">
    <property type="entry name" value="DUF4704"/>
    <property type="match status" value="1"/>
</dbReference>
<evidence type="ECO:0000256" key="1">
    <source>
        <dbReference type="PROSITE-ProRule" id="PRU00221"/>
    </source>
</evidence>
<feature type="region of interest" description="Disordered" evidence="2">
    <location>
        <begin position="2808"/>
        <end position="2862"/>
    </location>
</feature>
<dbReference type="InterPro" id="IPR000409">
    <property type="entry name" value="BEACH_dom"/>
</dbReference>
<dbReference type="InterPro" id="IPR031570">
    <property type="entry name" value="NBEA/BDCP_DUF4704"/>
</dbReference>
<dbReference type="PANTHER" id="PTHR13743">
    <property type="entry name" value="BEIGE/BEACH-RELATED"/>
    <property type="match status" value="1"/>
</dbReference>